<evidence type="ECO:0000313" key="3">
    <source>
        <dbReference type="Proteomes" id="UP000547879"/>
    </source>
</evidence>
<dbReference type="InterPro" id="IPR000014">
    <property type="entry name" value="PAS"/>
</dbReference>
<dbReference type="Gene3D" id="3.30.450.40">
    <property type="match status" value="1"/>
</dbReference>
<sequence length="123" mass="14102">MVAVVGVNAQGARDWTDTKVGIVEDVAESARSAVERARAEDALRESEERYRTLFEAIDEGFAIFEMIYNASGQTVDFRYVETNPAFERQTGRRPQPGQTMRETGWRPLRECRVFYRGLMSMIE</sequence>
<dbReference type="Pfam" id="PF13188">
    <property type="entry name" value="PAS_8"/>
    <property type="match status" value="1"/>
</dbReference>
<dbReference type="InterPro" id="IPR029016">
    <property type="entry name" value="GAF-like_dom_sf"/>
</dbReference>
<protein>
    <submittedName>
        <fullName evidence="2">PAS domain-containing protein</fullName>
    </submittedName>
</protein>
<dbReference type="InterPro" id="IPR035965">
    <property type="entry name" value="PAS-like_dom_sf"/>
</dbReference>
<dbReference type="AlphaFoldDB" id="A0A7X0D3Q4"/>
<dbReference type="SUPFAM" id="SSF55785">
    <property type="entry name" value="PYP-like sensor domain (PAS domain)"/>
    <property type="match status" value="1"/>
</dbReference>
<proteinExistence type="predicted"/>
<evidence type="ECO:0000259" key="1">
    <source>
        <dbReference type="Pfam" id="PF13188"/>
    </source>
</evidence>
<organism evidence="2 3">
    <name type="scientific">Rhizobium wenxiniae</name>
    <dbReference type="NCBI Taxonomy" id="1737357"/>
    <lineage>
        <taxon>Bacteria</taxon>
        <taxon>Pseudomonadati</taxon>
        <taxon>Pseudomonadota</taxon>
        <taxon>Alphaproteobacteria</taxon>
        <taxon>Hyphomicrobiales</taxon>
        <taxon>Rhizobiaceae</taxon>
        <taxon>Rhizobium/Agrobacterium group</taxon>
        <taxon>Rhizobium</taxon>
    </lineage>
</organism>
<reference evidence="2 3" key="1">
    <citation type="submission" date="2020-08" db="EMBL/GenBank/DDBJ databases">
        <title>Genomic Encyclopedia of Type Strains, Phase IV (KMG-IV): sequencing the most valuable type-strain genomes for metagenomic binning, comparative biology and taxonomic classification.</title>
        <authorList>
            <person name="Goeker M."/>
        </authorList>
    </citation>
    <scope>NUCLEOTIDE SEQUENCE [LARGE SCALE GENOMIC DNA]</scope>
    <source>
        <strain evidence="2 3">DSM 100734</strain>
    </source>
</reference>
<accession>A0A7X0D3Q4</accession>
<dbReference type="EMBL" id="JACHEG010000010">
    <property type="protein sequence ID" value="MBB6165716.1"/>
    <property type="molecule type" value="Genomic_DNA"/>
</dbReference>
<gene>
    <name evidence="2" type="ORF">HNQ72_005564</name>
</gene>
<dbReference type="Proteomes" id="UP000547879">
    <property type="component" value="Unassembled WGS sequence"/>
</dbReference>
<name>A0A7X0D3Q4_9HYPH</name>
<evidence type="ECO:0000313" key="2">
    <source>
        <dbReference type="EMBL" id="MBB6165716.1"/>
    </source>
</evidence>
<dbReference type="Gene3D" id="3.30.450.20">
    <property type="entry name" value="PAS domain"/>
    <property type="match status" value="1"/>
</dbReference>
<feature type="domain" description="PAS" evidence="1">
    <location>
        <begin position="48"/>
        <end position="111"/>
    </location>
</feature>
<comment type="caution">
    <text evidence="2">The sequence shown here is derived from an EMBL/GenBank/DDBJ whole genome shotgun (WGS) entry which is preliminary data.</text>
</comment>
<keyword evidence="3" id="KW-1185">Reference proteome</keyword>